<name>A0A239B0R6_9ACTN</name>
<dbReference type="GO" id="GO:0015074">
    <property type="term" value="P:DNA integration"/>
    <property type="evidence" value="ECO:0007669"/>
    <property type="project" value="InterPro"/>
</dbReference>
<dbReference type="PROSITE" id="PS51898">
    <property type="entry name" value="TYR_RECOMBINASE"/>
    <property type="match status" value="1"/>
</dbReference>
<feature type="domain" description="Tyr recombinase" evidence="2">
    <location>
        <begin position="1"/>
        <end position="189"/>
    </location>
</feature>
<dbReference type="RefSeq" id="WP_239138402.1">
    <property type="nucleotide sequence ID" value="NZ_BOMU01000050.1"/>
</dbReference>
<keyword evidence="4" id="KW-1185">Reference proteome</keyword>
<dbReference type="InterPro" id="IPR013762">
    <property type="entry name" value="Integrase-like_cat_sf"/>
</dbReference>
<evidence type="ECO:0000313" key="4">
    <source>
        <dbReference type="Proteomes" id="UP000198415"/>
    </source>
</evidence>
<dbReference type="InterPro" id="IPR002104">
    <property type="entry name" value="Integrase_catalytic"/>
</dbReference>
<evidence type="ECO:0000259" key="2">
    <source>
        <dbReference type="PROSITE" id="PS51898"/>
    </source>
</evidence>
<dbReference type="PANTHER" id="PTHR30349">
    <property type="entry name" value="PHAGE INTEGRASE-RELATED"/>
    <property type="match status" value="1"/>
</dbReference>
<organism evidence="3 4">
    <name type="scientific">Actinoplanes regularis</name>
    <dbReference type="NCBI Taxonomy" id="52697"/>
    <lineage>
        <taxon>Bacteria</taxon>
        <taxon>Bacillati</taxon>
        <taxon>Actinomycetota</taxon>
        <taxon>Actinomycetes</taxon>
        <taxon>Micromonosporales</taxon>
        <taxon>Micromonosporaceae</taxon>
        <taxon>Actinoplanes</taxon>
    </lineage>
</organism>
<dbReference type="GO" id="GO:0006310">
    <property type="term" value="P:DNA recombination"/>
    <property type="evidence" value="ECO:0007669"/>
    <property type="project" value="UniProtKB-KW"/>
</dbReference>
<dbReference type="AlphaFoldDB" id="A0A239B0R6"/>
<proteinExistence type="predicted"/>
<dbReference type="InterPro" id="IPR011010">
    <property type="entry name" value="DNA_brk_join_enz"/>
</dbReference>
<accession>A0A239B0R6</accession>
<dbReference type="Gene3D" id="1.10.443.10">
    <property type="entry name" value="Intergrase catalytic core"/>
    <property type="match status" value="1"/>
</dbReference>
<dbReference type="GO" id="GO:0003677">
    <property type="term" value="F:DNA binding"/>
    <property type="evidence" value="ECO:0007669"/>
    <property type="project" value="InterPro"/>
</dbReference>
<reference evidence="3 4" key="1">
    <citation type="submission" date="2017-06" db="EMBL/GenBank/DDBJ databases">
        <authorList>
            <person name="Kim H.J."/>
            <person name="Triplett B.A."/>
        </authorList>
    </citation>
    <scope>NUCLEOTIDE SEQUENCE [LARGE SCALE GENOMIC DNA]</scope>
    <source>
        <strain evidence="3 4">DSM 43151</strain>
    </source>
</reference>
<evidence type="ECO:0000313" key="3">
    <source>
        <dbReference type="EMBL" id="SNS00803.1"/>
    </source>
</evidence>
<protein>
    <submittedName>
        <fullName evidence="3">Phage integrase family protein</fullName>
    </submittedName>
</protein>
<evidence type="ECO:0000256" key="1">
    <source>
        <dbReference type="ARBA" id="ARBA00023172"/>
    </source>
</evidence>
<dbReference type="Proteomes" id="UP000198415">
    <property type="component" value="Unassembled WGS sequence"/>
</dbReference>
<keyword evidence="1" id="KW-0233">DNA recombination</keyword>
<sequence>MAFFVCLYFAGLRPAEAVHLRDTDCDVPDDDGWGELRLTGSSLHVGEGWGDDATATKEDRELKHRAKNAVRPVPASPPLVRILRWHIAVFGCAPDGRLFVAPRRHGGGPLSRETYSRTWRAARKAALTPAQHRSPLAGRPYDLRHACVSLQLNAGVPATQVAEWAGHGVQVVLRVYAKCIEGQGTAARRRIEDALKLDGDQHER</sequence>
<gene>
    <name evidence="3" type="ORF">SAMN06264365_108219</name>
</gene>
<dbReference type="PANTHER" id="PTHR30349:SF64">
    <property type="entry name" value="PROPHAGE INTEGRASE INTD-RELATED"/>
    <property type="match status" value="1"/>
</dbReference>
<dbReference type="InterPro" id="IPR050090">
    <property type="entry name" value="Tyrosine_recombinase_XerCD"/>
</dbReference>
<dbReference type="EMBL" id="FZNR01000008">
    <property type="protein sequence ID" value="SNS00803.1"/>
    <property type="molecule type" value="Genomic_DNA"/>
</dbReference>
<dbReference type="SUPFAM" id="SSF56349">
    <property type="entry name" value="DNA breaking-rejoining enzymes"/>
    <property type="match status" value="1"/>
</dbReference>